<dbReference type="PANTHER" id="PTHR43337">
    <property type="entry name" value="XANTHINE/URACIL PERMEASE C887.17-RELATED"/>
    <property type="match status" value="1"/>
</dbReference>
<dbReference type="GO" id="GO:0005886">
    <property type="term" value="C:plasma membrane"/>
    <property type="evidence" value="ECO:0007669"/>
    <property type="project" value="UniProtKB-SubCell"/>
</dbReference>
<dbReference type="InterPro" id="IPR006043">
    <property type="entry name" value="NCS2"/>
</dbReference>
<comment type="similarity">
    <text evidence="2 8">Belongs to the nucleobase:cation symporter-2 (NCS2) (TC 2.A.40) family. Azg-like subfamily.</text>
</comment>
<feature type="transmembrane region" description="Helical" evidence="9">
    <location>
        <begin position="415"/>
        <end position="432"/>
    </location>
</feature>
<dbReference type="AlphaFoldDB" id="A0A250IQW3"/>
<feature type="transmembrane region" description="Helical" evidence="9">
    <location>
        <begin position="320"/>
        <end position="338"/>
    </location>
</feature>
<keyword evidence="7 8" id="KW-0472">Membrane</keyword>
<keyword evidence="5 8" id="KW-0812">Transmembrane</keyword>
<evidence type="ECO:0000256" key="3">
    <source>
        <dbReference type="ARBA" id="ARBA00022448"/>
    </source>
</evidence>
<dbReference type="OrthoDB" id="9808458at2"/>
<evidence type="ECO:0000256" key="5">
    <source>
        <dbReference type="ARBA" id="ARBA00022692"/>
    </source>
</evidence>
<evidence type="ECO:0000313" key="10">
    <source>
        <dbReference type="EMBL" id="ATB33643.1"/>
    </source>
</evidence>
<dbReference type="InterPro" id="IPR026033">
    <property type="entry name" value="Azg-like_bact_archaea"/>
</dbReference>
<feature type="transmembrane region" description="Helical" evidence="9">
    <location>
        <begin position="55"/>
        <end position="80"/>
    </location>
</feature>
<dbReference type="PIRSF" id="PIRSF005353">
    <property type="entry name" value="PbuG"/>
    <property type="match status" value="1"/>
</dbReference>
<dbReference type="InterPro" id="IPR045018">
    <property type="entry name" value="Azg-like"/>
</dbReference>
<evidence type="ECO:0000256" key="6">
    <source>
        <dbReference type="ARBA" id="ARBA00022989"/>
    </source>
</evidence>
<comment type="subcellular location">
    <subcellularLocation>
        <location evidence="1 8">Cell membrane</location>
        <topology evidence="1 8">Multi-pass membrane protein</topology>
    </subcellularLocation>
</comment>
<keyword evidence="3 8" id="KW-0813">Transport</keyword>
<dbReference type="Proteomes" id="UP000217289">
    <property type="component" value="Chromosome"/>
</dbReference>
<sequence length="436" mass="45386">MSTPLERFFHIRERGSSVGTELRAGLVTFLTMAYILLVNPQILSEAGMPAEDVTVATALGAAFGTLLMGLYANFPFALAPGMGLNAYFTYGVVKGLGVDWRFALTAVFVEGLLFILLSYGGVRTIILRAIPAPIKLATTTGIGLFLALIGLRSAGLVTDSPATLVRLGELRAPVPLLALAGLVLIGVLSSRRVKGALLMGIAAVAVAAWMLGVAKAPEAWMSVPRLPRETFWAFDFSQVLTGKFLTVMLAFLFVDVFDTAGTLLGVGRAGGFLKPDGDLPGAGRGFMADAVGTVAGAVFGTSTVTCYIESAAGVEEGGRTGLTAVVVSGLFLLSLFFVPTLAAIPPVATAPVLVVVGALMMSGVRELAWNRMDEALPGFLTIALMPFTYSIANGISAGIVSYAALKLLSGRPREAHPVVYVLAVLLVLHYATSGGA</sequence>
<feature type="transmembrane region" description="Helical" evidence="9">
    <location>
        <begin position="344"/>
        <end position="364"/>
    </location>
</feature>
<keyword evidence="6 8" id="KW-1133">Transmembrane helix</keyword>
<evidence type="ECO:0000256" key="1">
    <source>
        <dbReference type="ARBA" id="ARBA00004651"/>
    </source>
</evidence>
<dbReference type="EMBL" id="CP022163">
    <property type="protein sequence ID" value="ATB33643.1"/>
    <property type="molecule type" value="Genomic_DNA"/>
</dbReference>
<feature type="transmembrane region" description="Helical" evidence="9">
    <location>
        <begin position="196"/>
        <end position="216"/>
    </location>
</feature>
<keyword evidence="11" id="KW-1185">Reference proteome</keyword>
<name>A0A250IQW3_9BACT</name>
<evidence type="ECO:0000256" key="8">
    <source>
        <dbReference type="PIRNR" id="PIRNR005353"/>
    </source>
</evidence>
<evidence type="ECO:0000256" key="9">
    <source>
        <dbReference type="SAM" id="Phobius"/>
    </source>
</evidence>
<evidence type="ECO:0000256" key="2">
    <source>
        <dbReference type="ARBA" id="ARBA00005697"/>
    </source>
</evidence>
<dbReference type="Pfam" id="PF00860">
    <property type="entry name" value="Xan_ur_permease"/>
    <property type="match status" value="1"/>
</dbReference>
<dbReference type="RefSeq" id="WP_095981647.1">
    <property type="nucleotide sequence ID" value="NZ_CP022163.1"/>
</dbReference>
<feature type="transmembrane region" description="Helical" evidence="9">
    <location>
        <begin position="376"/>
        <end position="403"/>
    </location>
</feature>
<feature type="transmembrane region" description="Helical" evidence="9">
    <location>
        <begin position="22"/>
        <end position="43"/>
    </location>
</feature>
<proteinExistence type="inferred from homology"/>
<feature type="transmembrane region" description="Helical" evidence="9">
    <location>
        <begin position="172"/>
        <end position="189"/>
    </location>
</feature>
<feature type="transmembrane region" description="Helical" evidence="9">
    <location>
        <begin position="100"/>
        <end position="122"/>
    </location>
</feature>
<protein>
    <submittedName>
        <fullName evidence="10">Guanine permease</fullName>
    </submittedName>
</protein>
<dbReference type="GO" id="GO:0005345">
    <property type="term" value="F:purine nucleobase transmembrane transporter activity"/>
    <property type="evidence" value="ECO:0007669"/>
    <property type="project" value="TreeGrafter"/>
</dbReference>
<evidence type="ECO:0000256" key="7">
    <source>
        <dbReference type="ARBA" id="ARBA00023136"/>
    </source>
</evidence>
<reference evidence="10 11" key="1">
    <citation type="submission" date="2017-06" db="EMBL/GenBank/DDBJ databases">
        <authorList>
            <person name="Kim H.J."/>
            <person name="Triplett B.A."/>
        </authorList>
    </citation>
    <scope>NUCLEOTIDE SEQUENCE [LARGE SCALE GENOMIC DNA]</scope>
    <source>
        <strain evidence="10 11">DSM 14713</strain>
    </source>
</reference>
<organism evidence="10 11">
    <name type="scientific">Melittangium boletus DSM 14713</name>
    <dbReference type="NCBI Taxonomy" id="1294270"/>
    <lineage>
        <taxon>Bacteria</taxon>
        <taxon>Pseudomonadati</taxon>
        <taxon>Myxococcota</taxon>
        <taxon>Myxococcia</taxon>
        <taxon>Myxococcales</taxon>
        <taxon>Cystobacterineae</taxon>
        <taxon>Archangiaceae</taxon>
        <taxon>Melittangium</taxon>
    </lineage>
</organism>
<feature type="transmembrane region" description="Helical" evidence="9">
    <location>
        <begin position="134"/>
        <end position="152"/>
    </location>
</feature>
<gene>
    <name evidence="10" type="ORF">MEBOL_007141</name>
</gene>
<evidence type="ECO:0000313" key="11">
    <source>
        <dbReference type="Proteomes" id="UP000217289"/>
    </source>
</evidence>
<accession>A0A250IQW3</accession>
<dbReference type="PANTHER" id="PTHR43337:SF1">
    <property type="entry name" value="XANTHINE_URACIL PERMEASE C887.17-RELATED"/>
    <property type="match status" value="1"/>
</dbReference>
<keyword evidence="4 8" id="KW-1003">Cell membrane</keyword>
<dbReference type="KEGG" id="mbd:MEBOL_007141"/>
<evidence type="ECO:0000256" key="4">
    <source>
        <dbReference type="ARBA" id="ARBA00022475"/>
    </source>
</evidence>